<evidence type="ECO:0000259" key="8">
    <source>
        <dbReference type="Pfam" id="PF10568"/>
    </source>
</evidence>
<evidence type="ECO:0000256" key="6">
    <source>
        <dbReference type="ARBA" id="ARBA00023128"/>
    </source>
</evidence>
<accession>D7FY19</accession>
<reference evidence="10 11" key="1">
    <citation type="journal article" date="2010" name="Nature">
        <title>The Ectocarpus genome and the independent evolution of multicellularity in brown algae.</title>
        <authorList>
            <person name="Cock J.M."/>
            <person name="Sterck L."/>
            <person name="Rouze P."/>
            <person name="Scornet D."/>
            <person name="Allen A.E."/>
            <person name="Amoutzias G."/>
            <person name="Anthouard V."/>
            <person name="Artiguenave F."/>
            <person name="Aury J.M."/>
            <person name="Badger J.H."/>
            <person name="Beszteri B."/>
            <person name="Billiau K."/>
            <person name="Bonnet E."/>
            <person name="Bothwell J.H."/>
            <person name="Bowler C."/>
            <person name="Boyen C."/>
            <person name="Brownlee C."/>
            <person name="Carrano C.J."/>
            <person name="Charrier B."/>
            <person name="Cho G.Y."/>
            <person name="Coelho S.M."/>
            <person name="Collen J."/>
            <person name="Corre E."/>
            <person name="Da Silva C."/>
            <person name="Delage L."/>
            <person name="Delaroque N."/>
            <person name="Dittami S.M."/>
            <person name="Doulbeau S."/>
            <person name="Elias M."/>
            <person name="Farnham G."/>
            <person name="Gachon C.M."/>
            <person name="Gschloessl B."/>
            <person name="Heesch S."/>
            <person name="Jabbari K."/>
            <person name="Jubin C."/>
            <person name="Kawai H."/>
            <person name="Kimura K."/>
            <person name="Kloareg B."/>
            <person name="Kupper F.C."/>
            <person name="Lang D."/>
            <person name="Le Bail A."/>
            <person name="Leblanc C."/>
            <person name="Lerouge P."/>
            <person name="Lohr M."/>
            <person name="Lopez P.J."/>
            <person name="Martens C."/>
            <person name="Maumus F."/>
            <person name="Michel G."/>
            <person name="Miranda-Saavedra D."/>
            <person name="Morales J."/>
            <person name="Moreau H."/>
            <person name="Motomura T."/>
            <person name="Nagasato C."/>
            <person name="Napoli C.A."/>
            <person name="Nelson D.R."/>
            <person name="Nyvall-Collen P."/>
            <person name="Peters A.F."/>
            <person name="Pommier C."/>
            <person name="Potin P."/>
            <person name="Poulain J."/>
            <person name="Quesneville H."/>
            <person name="Read B."/>
            <person name="Rensing S.A."/>
            <person name="Ritter A."/>
            <person name="Rousvoal S."/>
            <person name="Samanta M."/>
            <person name="Samson G."/>
            <person name="Schroeder D.C."/>
            <person name="Segurens B."/>
            <person name="Strittmatter M."/>
            <person name="Tonon T."/>
            <person name="Tregear J.W."/>
            <person name="Valentin K."/>
            <person name="von Dassow P."/>
            <person name="Yamagishi T."/>
            <person name="Van de Peer Y."/>
            <person name="Wincker P."/>
        </authorList>
    </citation>
    <scope>NUCLEOTIDE SEQUENCE [LARGE SCALE GENOMIC DNA]</scope>
    <source>
        <strain evidence="11">Ec32 / CCAP1310/4</strain>
    </source>
</reference>
<dbReference type="InterPro" id="IPR019564">
    <property type="entry name" value="Sam37/metaxin_N"/>
</dbReference>
<dbReference type="Pfam" id="PF10568">
    <property type="entry name" value="Tom37"/>
    <property type="match status" value="1"/>
</dbReference>
<dbReference type="InParanoid" id="D7FY19"/>
<evidence type="ECO:0000256" key="3">
    <source>
        <dbReference type="ARBA" id="ARBA00022448"/>
    </source>
</evidence>
<evidence type="ECO:0000259" key="9">
    <source>
        <dbReference type="Pfam" id="PF17171"/>
    </source>
</evidence>
<sequence length="407" mass="43903">MASEEHGDAVPVRTSWNPLRALRSWGRIEEQPDLEQPGPVITHGSALDVMVVTQFRPAWEIQAHLRFVRLPYRVENSSYMGSAATGLYPALTDGQFVLRSEDAAGHIASRRSDVDVGLTEAEKVEAQALAMLVREGLQPLLRVMRYMGDEGEVRQTVHPPMKKALSWPLSWWSPAAEGRRSKRESAVRGLDRLSKAELIGRAKEMYAALDLRLGNSKEAFFFGSRPTSVDAVVFGHLAEAWTIAVLLDLLPAFDNLSRLFRHVCDNYFRPGSFPPPSSGGEGVAESKKSGSEDRLRDAMLRADYVNSHNAFNQLAGCALCSEVPYIEDPYPPRPIANAGIPPPVLAGDLPGVEGAQGTAAAGSTTAAAAAAEAAAGKATAANESLPVKYTVISIAAFMVLSNILSRG</sequence>
<dbReference type="GO" id="GO:0015031">
    <property type="term" value="P:protein transport"/>
    <property type="evidence" value="ECO:0007669"/>
    <property type="project" value="UniProtKB-KW"/>
</dbReference>
<evidence type="ECO:0000313" key="11">
    <source>
        <dbReference type="Proteomes" id="UP000002630"/>
    </source>
</evidence>
<proteinExistence type="inferred from homology"/>
<dbReference type="InterPro" id="IPR050931">
    <property type="entry name" value="Mito_Protein_Transport_Metaxin"/>
</dbReference>
<keyword evidence="3" id="KW-0813">Transport</keyword>
<gene>
    <name evidence="10" type="primary">Sam35</name>
    <name evidence="10" type="ORF">Esi_0338_0018</name>
</gene>
<dbReference type="AlphaFoldDB" id="D7FY19"/>
<evidence type="ECO:0000256" key="4">
    <source>
        <dbReference type="ARBA" id="ARBA00022787"/>
    </source>
</evidence>
<evidence type="ECO:0000256" key="5">
    <source>
        <dbReference type="ARBA" id="ARBA00022927"/>
    </source>
</evidence>
<dbReference type="PANTHER" id="PTHR12289:SF41">
    <property type="entry name" value="FAILED AXON CONNECTIONS-RELATED"/>
    <property type="match status" value="1"/>
</dbReference>
<dbReference type="InterPro" id="IPR036282">
    <property type="entry name" value="Glutathione-S-Trfase_C_sf"/>
</dbReference>
<evidence type="ECO:0000256" key="7">
    <source>
        <dbReference type="ARBA" id="ARBA00023136"/>
    </source>
</evidence>
<dbReference type="eggNOG" id="KOG3027">
    <property type="taxonomic scope" value="Eukaryota"/>
</dbReference>
<evidence type="ECO:0000313" key="10">
    <source>
        <dbReference type="EMBL" id="CBJ32432.1"/>
    </source>
</evidence>
<keyword evidence="4" id="KW-1000">Mitochondrion outer membrane</keyword>
<keyword evidence="6" id="KW-0496">Mitochondrion</keyword>
<protein>
    <submittedName>
        <fullName evidence="10">Sorting and Assembly Machinery 35kDa protein</fullName>
    </submittedName>
</protein>
<keyword evidence="5" id="KW-0653">Protein transport</keyword>
<dbReference type="GO" id="GO:0006626">
    <property type="term" value="P:protein targeting to mitochondrion"/>
    <property type="evidence" value="ECO:0007669"/>
    <property type="project" value="TreeGrafter"/>
</dbReference>
<evidence type="ECO:0000256" key="1">
    <source>
        <dbReference type="ARBA" id="ARBA00004294"/>
    </source>
</evidence>
<keyword evidence="7" id="KW-0472">Membrane</keyword>
<feature type="domain" description="Mitochondrial outer membrane transport complex Sam37/metaxin N-terminal" evidence="8">
    <location>
        <begin position="61"/>
        <end position="175"/>
    </location>
</feature>
<keyword evidence="11" id="KW-1185">Reference proteome</keyword>
<evidence type="ECO:0000256" key="2">
    <source>
        <dbReference type="ARBA" id="ARBA00009170"/>
    </source>
</evidence>
<feature type="domain" description="Metaxin glutathione S-transferase" evidence="9">
    <location>
        <begin position="202"/>
        <end position="258"/>
    </location>
</feature>
<comment type="subcellular location">
    <subcellularLocation>
        <location evidence="1">Mitochondrion outer membrane</location>
    </subcellularLocation>
</comment>
<dbReference type="SUPFAM" id="SSF47616">
    <property type="entry name" value="GST C-terminal domain-like"/>
    <property type="match status" value="1"/>
</dbReference>
<dbReference type="STRING" id="2880.D7FY19"/>
<dbReference type="OrthoDB" id="5835136at2759"/>
<name>D7FY19_ECTSI</name>
<dbReference type="InterPro" id="IPR033468">
    <property type="entry name" value="Metaxin_GST"/>
</dbReference>
<organism evidence="10 11">
    <name type="scientific">Ectocarpus siliculosus</name>
    <name type="common">Brown alga</name>
    <name type="synonym">Conferva siliculosa</name>
    <dbReference type="NCBI Taxonomy" id="2880"/>
    <lineage>
        <taxon>Eukaryota</taxon>
        <taxon>Sar</taxon>
        <taxon>Stramenopiles</taxon>
        <taxon>Ochrophyta</taxon>
        <taxon>PX clade</taxon>
        <taxon>Phaeophyceae</taxon>
        <taxon>Ectocarpales</taxon>
        <taxon>Ectocarpaceae</taxon>
        <taxon>Ectocarpus</taxon>
    </lineage>
</organism>
<dbReference type="GO" id="GO:0001401">
    <property type="term" value="C:SAM complex"/>
    <property type="evidence" value="ECO:0007669"/>
    <property type="project" value="InterPro"/>
</dbReference>
<dbReference type="EMBL" id="FN648529">
    <property type="protein sequence ID" value="CBJ32432.1"/>
    <property type="molecule type" value="Genomic_DNA"/>
</dbReference>
<comment type="similarity">
    <text evidence="2">Belongs to the metaxin family.</text>
</comment>
<dbReference type="EMBL" id="FN649731">
    <property type="protein sequence ID" value="CBJ32432.1"/>
    <property type="molecule type" value="Genomic_DNA"/>
</dbReference>
<dbReference type="PANTHER" id="PTHR12289">
    <property type="entry name" value="METAXIN RELATED"/>
    <property type="match status" value="1"/>
</dbReference>
<dbReference type="Proteomes" id="UP000002630">
    <property type="component" value="Linkage Group LG06"/>
</dbReference>
<dbReference type="Pfam" id="PF17171">
    <property type="entry name" value="GST_C_6"/>
    <property type="match status" value="1"/>
</dbReference>